<dbReference type="EMBL" id="CP108021">
    <property type="protein sequence ID" value="WUM19397.1"/>
    <property type="molecule type" value="Genomic_DNA"/>
</dbReference>
<evidence type="ECO:0000313" key="2">
    <source>
        <dbReference type="Proteomes" id="UP001432128"/>
    </source>
</evidence>
<reference evidence="1 2" key="1">
    <citation type="submission" date="2022-10" db="EMBL/GenBank/DDBJ databases">
        <title>The complete genomes of actinobacterial strains from the NBC collection.</title>
        <authorList>
            <person name="Joergensen T.S."/>
            <person name="Alvarez Arevalo M."/>
            <person name="Sterndorff E.B."/>
            <person name="Faurdal D."/>
            <person name="Vuksanovic O."/>
            <person name="Mourched A.-S."/>
            <person name="Charusanti P."/>
            <person name="Shaw S."/>
            <person name="Blin K."/>
            <person name="Weber T."/>
        </authorList>
    </citation>
    <scope>NUCLEOTIDE SEQUENCE [LARGE SCALE GENOMIC DNA]</scope>
    <source>
        <strain evidence="1 2">NBC_00319</strain>
    </source>
</reference>
<name>A0AAU4JZX9_9NOCA</name>
<proteinExistence type="predicted"/>
<dbReference type="RefSeq" id="WP_328856906.1">
    <property type="nucleotide sequence ID" value="NZ_CP108021.1"/>
</dbReference>
<keyword evidence="2" id="KW-1185">Reference proteome</keyword>
<dbReference type="Proteomes" id="UP001432128">
    <property type="component" value="Chromosome"/>
</dbReference>
<accession>A0AAU4JZX9</accession>
<organism evidence="1 2">
    <name type="scientific">Williamsia herbipolensis</name>
    <dbReference type="NCBI Taxonomy" id="1603258"/>
    <lineage>
        <taxon>Bacteria</taxon>
        <taxon>Bacillati</taxon>
        <taxon>Actinomycetota</taxon>
        <taxon>Actinomycetes</taxon>
        <taxon>Mycobacteriales</taxon>
        <taxon>Nocardiaceae</taxon>
        <taxon>Williamsia</taxon>
    </lineage>
</organism>
<protein>
    <submittedName>
        <fullName evidence="1">Uncharacterized protein</fullName>
    </submittedName>
</protein>
<sequence length="276" mass="28386">MATPAPSRIEPAAVPLDPPRFGLLSAASVVVGLDDPHARNGVQYPPNPLGDTVGVERVVAVNGPSVPRTIDDAGIEWASAPGLIVFGGFSNPSLPLNDQTLRERATAILAAGESAAVEAAMWSQLGDDGDASLIETATVLGSDPVSLPAAVGLIEEWFWPRYGGTPVIHANRQVAAHAAKAVQLNVSGGVATTTLGTRWSFGGYSGDGPTAPAPAGATWLVATGQVKVRRSDITVYGGTMQQAVDRHTNVARSVAARTYVVSWDDIAVAIPVTLAG</sequence>
<dbReference type="KEGG" id="whr:OG579_17060"/>
<evidence type="ECO:0000313" key="1">
    <source>
        <dbReference type="EMBL" id="WUM19397.1"/>
    </source>
</evidence>
<gene>
    <name evidence="1" type="ORF">OG579_17060</name>
</gene>
<dbReference type="AlphaFoldDB" id="A0AAU4JZX9"/>